<dbReference type="GO" id="GO:0005739">
    <property type="term" value="C:mitochondrion"/>
    <property type="evidence" value="ECO:0007669"/>
    <property type="project" value="TreeGrafter"/>
</dbReference>
<feature type="domain" description="FAD/NAD(P)-binding" evidence="5">
    <location>
        <begin position="26"/>
        <end position="131"/>
    </location>
</feature>
<protein>
    <recommendedName>
        <fullName evidence="9">Apoptosis inducing factor mitochondria associated 3</fullName>
    </recommendedName>
</protein>
<dbReference type="InterPro" id="IPR023753">
    <property type="entry name" value="FAD/NAD-binding_dom"/>
</dbReference>
<evidence type="ECO:0000313" key="7">
    <source>
        <dbReference type="EMBL" id="KAK1792001.1"/>
    </source>
</evidence>
<evidence type="ECO:0000256" key="3">
    <source>
        <dbReference type="ARBA" id="ARBA00022827"/>
    </source>
</evidence>
<keyword evidence="4" id="KW-0560">Oxidoreductase</keyword>
<keyword evidence="3" id="KW-0274">FAD</keyword>
<dbReference type="InterPro" id="IPR036188">
    <property type="entry name" value="FAD/NAD-bd_sf"/>
</dbReference>
<name>A0AAD9DS50_9TELE</name>
<reference evidence="7" key="1">
    <citation type="submission" date="2023-03" db="EMBL/GenBank/DDBJ databases">
        <title>Electrophorus voltai genome.</title>
        <authorList>
            <person name="Bian C."/>
        </authorList>
    </citation>
    <scope>NUCLEOTIDE SEQUENCE</scope>
    <source>
        <strain evidence="7">CB-2022</strain>
        <tissue evidence="7">Muscle</tissue>
    </source>
</reference>
<dbReference type="Pfam" id="PF07992">
    <property type="entry name" value="Pyr_redox_2"/>
    <property type="match status" value="1"/>
</dbReference>
<accession>A0AAD9DS50</accession>
<dbReference type="SUPFAM" id="SSF55424">
    <property type="entry name" value="FAD/NAD-linked reductases, dimerisation (C-terminal) domain"/>
    <property type="match status" value="1"/>
</dbReference>
<dbReference type="GO" id="GO:0016651">
    <property type="term" value="F:oxidoreductase activity, acting on NAD(P)H"/>
    <property type="evidence" value="ECO:0007669"/>
    <property type="project" value="TreeGrafter"/>
</dbReference>
<feature type="domain" description="Reductase C-terminal" evidence="6">
    <location>
        <begin position="150"/>
        <end position="222"/>
    </location>
</feature>
<dbReference type="Proteomes" id="UP001239994">
    <property type="component" value="Unassembled WGS sequence"/>
</dbReference>
<sequence>MGSALYSGWLVVRGLTMYCALPWQLFEGNRVKFYMLNEVSEMRGHHGQMVALLLSILSHQSTFLEGSSPATAFLKQSGVHMDSKGFITVNKMMQTNADGVFAGGDVVTFPLALRGNKKVNIPHWQMAHVHGRVAALGMMGKASEIRTVPYFWSAMFGKSIRYAGYGEGFDDVIIQGDLDELKFVAFYTKSEEVIAVASMNYDPIVSRVAEVFGSGKTIKKRDVERYHEKVESRGKLLPHQGVQVLGEEGVDEEAEDEECGKEDCQDSAEEGIKAAALIIANFSPVGTHGG</sequence>
<proteinExistence type="inferred from homology"/>
<dbReference type="GO" id="GO:0097194">
    <property type="term" value="P:execution phase of apoptosis"/>
    <property type="evidence" value="ECO:0007669"/>
    <property type="project" value="TreeGrafter"/>
</dbReference>
<evidence type="ECO:0000256" key="4">
    <source>
        <dbReference type="ARBA" id="ARBA00023002"/>
    </source>
</evidence>
<dbReference type="PANTHER" id="PTHR43557">
    <property type="entry name" value="APOPTOSIS-INDUCING FACTOR 1"/>
    <property type="match status" value="1"/>
</dbReference>
<evidence type="ECO:0000259" key="5">
    <source>
        <dbReference type="Pfam" id="PF07992"/>
    </source>
</evidence>
<evidence type="ECO:0000313" key="8">
    <source>
        <dbReference type="Proteomes" id="UP001239994"/>
    </source>
</evidence>
<comment type="similarity">
    <text evidence="1">Belongs to the FAD-dependent oxidoreductase family.</text>
</comment>
<dbReference type="EMBL" id="JAROKS010000019">
    <property type="protein sequence ID" value="KAK1792001.1"/>
    <property type="molecule type" value="Genomic_DNA"/>
</dbReference>
<organism evidence="7 8">
    <name type="scientific">Electrophorus voltai</name>
    <dbReference type="NCBI Taxonomy" id="2609070"/>
    <lineage>
        <taxon>Eukaryota</taxon>
        <taxon>Metazoa</taxon>
        <taxon>Chordata</taxon>
        <taxon>Craniata</taxon>
        <taxon>Vertebrata</taxon>
        <taxon>Euteleostomi</taxon>
        <taxon>Actinopterygii</taxon>
        <taxon>Neopterygii</taxon>
        <taxon>Teleostei</taxon>
        <taxon>Ostariophysi</taxon>
        <taxon>Gymnotiformes</taxon>
        <taxon>Gymnotoidei</taxon>
        <taxon>Gymnotidae</taxon>
        <taxon>Electrophorus</taxon>
    </lineage>
</organism>
<dbReference type="SUPFAM" id="SSF51905">
    <property type="entry name" value="FAD/NAD(P)-binding domain"/>
    <property type="match status" value="1"/>
</dbReference>
<evidence type="ECO:0008006" key="9">
    <source>
        <dbReference type="Google" id="ProtNLM"/>
    </source>
</evidence>
<evidence type="ECO:0000259" key="6">
    <source>
        <dbReference type="Pfam" id="PF14759"/>
    </source>
</evidence>
<evidence type="ECO:0000256" key="1">
    <source>
        <dbReference type="ARBA" id="ARBA00006442"/>
    </source>
</evidence>
<gene>
    <name evidence="7" type="ORF">P4O66_001785</name>
</gene>
<dbReference type="InterPro" id="IPR016156">
    <property type="entry name" value="FAD/NAD-linked_Rdtase_dimer_sf"/>
</dbReference>
<dbReference type="AlphaFoldDB" id="A0AAD9DS50"/>
<dbReference type="Pfam" id="PF14759">
    <property type="entry name" value="Reductase_C"/>
    <property type="match status" value="1"/>
</dbReference>
<evidence type="ECO:0000256" key="2">
    <source>
        <dbReference type="ARBA" id="ARBA00022630"/>
    </source>
</evidence>
<dbReference type="Gene3D" id="3.30.390.30">
    <property type="match status" value="1"/>
</dbReference>
<dbReference type="FunFam" id="3.30.390.30:FF:000011">
    <property type="entry name" value="Apoptosis-inducing factor, mitochondrion-associated, 3"/>
    <property type="match status" value="1"/>
</dbReference>
<dbReference type="InterPro" id="IPR050446">
    <property type="entry name" value="FAD-oxidoreductase/Apoptosis"/>
</dbReference>
<keyword evidence="2" id="KW-0285">Flavoprotein</keyword>
<dbReference type="Gene3D" id="3.50.50.60">
    <property type="entry name" value="FAD/NAD(P)-binding domain"/>
    <property type="match status" value="1"/>
</dbReference>
<keyword evidence="8" id="KW-1185">Reference proteome</keyword>
<dbReference type="InterPro" id="IPR028202">
    <property type="entry name" value="Reductase_C"/>
</dbReference>
<comment type="caution">
    <text evidence="7">The sequence shown here is derived from an EMBL/GenBank/DDBJ whole genome shotgun (WGS) entry which is preliminary data.</text>
</comment>
<dbReference type="PANTHER" id="PTHR43557:SF8">
    <property type="entry name" value="APOPTOSIS-INDUCING FACTOR 3"/>
    <property type="match status" value="1"/>
</dbReference>